<name>A0ABP5SJW9_9ACTN</name>
<dbReference type="EMBL" id="BAAARV010000008">
    <property type="protein sequence ID" value="GAA2332969.1"/>
    <property type="molecule type" value="Genomic_DNA"/>
</dbReference>
<dbReference type="InterPro" id="IPR010982">
    <property type="entry name" value="Lambda_DNA-bd_dom_sf"/>
</dbReference>
<accession>A0ABP5SJW9</accession>
<reference evidence="3" key="1">
    <citation type="journal article" date="2019" name="Int. J. Syst. Evol. Microbiol.">
        <title>The Global Catalogue of Microorganisms (GCM) 10K type strain sequencing project: providing services to taxonomists for standard genome sequencing and annotation.</title>
        <authorList>
            <consortium name="The Broad Institute Genomics Platform"/>
            <consortium name="The Broad Institute Genome Sequencing Center for Infectious Disease"/>
            <person name="Wu L."/>
            <person name="Ma J."/>
        </authorList>
    </citation>
    <scope>NUCLEOTIDE SEQUENCE [LARGE SCALE GENOMIC DNA]</scope>
    <source>
        <strain evidence="3">JCM 3272</strain>
    </source>
</reference>
<dbReference type="CDD" id="cd00093">
    <property type="entry name" value="HTH_XRE"/>
    <property type="match status" value="1"/>
</dbReference>
<dbReference type="Proteomes" id="UP001501444">
    <property type="component" value="Unassembled WGS sequence"/>
</dbReference>
<evidence type="ECO:0000256" key="1">
    <source>
        <dbReference type="SAM" id="MobiDB-lite"/>
    </source>
</evidence>
<evidence type="ECO:0008006" key="4">
    <source>
        <dbReference type="Google" id="ProtNLM"/>
    </source>
</evidence>
<dbReference type="RefSeq" id="WP_344611225.1">
    <property type="nucleotide sequence ID" value="NZ_BAAARV010000008.1"/>
</dbReference>
<feature type="compositionally biased region" description="Low complexity" evidence="1">
    <location>
        <begin position="68"/>
        <end position="79"/>
    </location>
</feature>
<protein>
    <recommendedName>
        <fullName evidence="4">HTH cro/C1-type domain-containing protein</fullName>
    </recommendedName>
</protein>
<comment type="caution">
    <text evidence="2">The sequence shown here is derived from an EMBL/GenBank/DDBJ whole genome shotgun (WGS) entry which is preliminary data.</text>
</comment>
<feature type="region of interest" description="Disordered" evidence="1">
    <location>
        <begin position="68"/>
        <end position="92"/>
    </location>
</feature>
<organism evidence="2 3">
    <name type="scientific">Dactylosporangium salmoneum</name>
    <dbReference type="NCBI Taxonomy" id="53361"/>
    <lineage>
        <taxon>Bacteria</taxon>
        <taxon>Bacillati</taxon>
        <taxon>Actinomycetota</taxon>
        <taxon>Actinomycetes</taxon>
        <taxon>Micromonosporales</taxon>
        <taxon>Micromonosporaceae</taxon>
        <taxon>Dactylosporangium</taxon>
    </lineage>
</organism>
<dbReference type="SUPFAM" id="SSF47413">
    <property type="entry name" value="lambda repressor-like DNA-binding domains"/>
    <property type="match status" value="1"/>
</dbReference>
<keyword evidence="3" id="KW-1185">Reference proteome</keyword>
<proteinExistence type="predicted"/>
<evidence type="ECO:0000313" key="2">
    <source>
        <dbReference type="EMBL" id="GAA2332969.1"/>
    </source>
</evidence>
<evidence type="ECO:0000313" key="3">
    <source>
        <dbReference type="Proteomes" id="UP001501444"/>
    </source>
</evidence>
<gene>
    <name evidence="2" type="ORF">GCM10010170_012100</name>
</gene>
<sequence>MGHLIAAYRRHPHHGIPISQEIAGSWVGVTQGQISRMENGQPEHNIDRLIHWARLLAIPVHLLWFTHPTANTPTAPEPTRASDARHVNGANP</sequence>
<dbReference type="InterPro" id="IPR001387">
    <property type="entry name" value="Cro/C1-type_HTH"/>
</dbReference>
<dbReference type="Gene3D" id="1.10.260.40">
    <property type="entry name" value="lambda repressor-like DNA-binding domains"/>
    <property type="match status" value="1"/>
</dbReference>